<gene>
    <name evidence="2" type="ORF">GLW00_03365</name>
</gene>
<organism evidence="2 3">
    <name type="scientific">Halobacillus litoralis</name>
    <dbReference type="NCBI Taxonomy" id="45668"/>
    <lineage>
        <taxon>Bacteria</taxon>
        <taxon>Bacillati</taxon>
        <taxon>Bacillota</taxon>
        <taxon>Bacilli</taxon>
        <taxon>Bacillales</taxon>
        <taxon>Bacillaceae</taxon>
        <taxon>Halobacillus</taxon>
    </lineage>
</organism>
<dbReference type="InterPro" id="IPR049293">
    <property type="entry name" value="DUF6843"/>
</dbReference>
<protein>
    <recommendedName>
        <fullName evidence="1">DUF6843 domain-containing protein</fullName>
    </recommendedName>
</protein>
<dbReference type="RefSeq" id="WP_160911227.1">
    <property type="nucleotide sequence ID" value="NZ_WMFA01000001.1"/>
</dbReference>
<evidence type="ECO:0000313" key="3">
    <source>
        <dbReference type="Proteomes" id="UP000450457"/>
    </source>
</evidence>
<dbReference type="EMBL" id="WMFA01000001">
    <property type="protein sequence ID" value="MYL69872.1"/>
    <property type="molecule type" value="Genomic_DNA"/>
</dbReference>
<name>A0A845F6J9_9BACI</name>
<dbReference type="OrthoDB" id="68404at2"/>
<dbReference type="Proteomes" id="UP000450457">
    <property type="component" value="Unassembled WGS sequence"/>
</dbReference>
<dbReference type="Pfam" id="PF20862">
    <property type="entry name" value="DUF6843"/>
    <property type="match status" value="1"/>
</dbReference>
<comment type="caution">
    <text evidence="2">The sequence shown here is derived from an EMBL/GenBank/DDBJ whole genome shotgun (WGS) entry which is preliminary data.</text>
</comment>
<reference evidence="2 3" key="1">
    <citation type="submission" date="2019-11" db="EMBL/GenBank/DDBJ databases">
        <title>Genome sequences of 17 halophilic strains isolated from different environments.</title>
        <authorList>
            <person name="Furrow R.E."/>
        </authorList>
    </citation>
    <scope>NUCLEOTIDE SEQUENCE [LARGE SCALE GENOMIC DNA]</scope>
    <source>
        <strain evidence="2 3">SL-4</strain>
    </source>
</reference>
<dbReference type="AlphaFoldDB" id="A0A845F6J9"/>
<accession>A0A845F6J9</accession>
<sequence>MKKYILGTLLVIASLGLSSIFFLNEGEGEGTQEGVDWKWLVPEGFSGCAVIRYNVEGAEPLTINENNEFVFEVPRDRVIETSSPQDYGWVNEDHAGPFQISAYYVDEDGKIIEEIPWEDIGPGSNGTFVDADGTEYHHATQYFNADRSPFTKCPKIAQ</sequence>
<evidence type="ECO:0000313" key="2">
    <source>
        <dbReference type="EMBL" id="MYL69872.1"/>
    </source>
</evidence>
<evidence type="ECO:0000259" key="1">
    <source>
        <dbReference type="Pfam" id="PF20862"/>
    </source>
</evidence>
<feature type="domain" description="DUF6843" evidence="1">
    <location>
        <begin position="39"/>
        <end position="143"/>
    </location>
</feature>
<dbReference type="GeneID" id="78006015"/>
<proteinExistence type="predicted"/>